<protein>
    <submittedName>
        <fullName evidence="2">Uncharacterized protein</fullName>
    </submittedName>
</protein>
<keyword evidence="1" id="KW-0472">Membrane</keyword>
<proteinExistence type="predicted"/>
<reference evidence="2 3" key="1">
    <citation type="submission" date="2024-03" db="EMBL/GenBank/DDBJ databases">
        <title>Human intestinal bacterial collection.</title>
        <authorList>
            <person name="Pauvert C."/>
            <person name="Hitch T.C.A."/>
            <person name="Clavel T."/>
        </authorList>
    </citation>
    <scope>NUCLEOTIDE SEQUENCE [LARGE SCALE GENOMIC DNA]</scope>
    <source>
        <strain evidence="2 3">CLA-AA-H78B</strain>
    </source>
</reference>
<evidence type="ECO:0000256" key="1">
    <source>
        <dbReference type="SAM" id="Phobius"/>
    </source>
</evidence>
<dbReference type="Proteomes" id="UP001470288">
    <property type="component" value="Unassembled WGS sequence"/>
</dbReference>
<sequence length="91" mass="10529">MEEEEKKKIRTMDVILIVIAVFLLVFIVLMLWMYYKTGGIPDTLCNCVFAVCGGECGVMGWIKTTKDKQQDRLYELEDRAAEKKEDNEDDT</sequence>
<keyword evidence="1" id="KW-1133">Transmembrane helix</keyword>
<gene>
    <name evidence="2" type="ORF">WMO62_04675</name>
</gene>
<keyword evidence="3" id="KW-1185">Reference proteome</keyword>
<accession>A0ABV1I156</accession>
<name>A0ABV1I156_9FIRM</name>
<dbReference type="RefSeq" id="WP_147600554.1">
    <property type="nucleotide sequence ID" value="NZ_JBBMFC010000006.1"/>
</dbReference>
<organism evidence="2 3">
    <name type="scientific">Hominiventricola aquisgranensis</name>
    <dbReference type="NCBI Taxonomy" id="3133164"/>
    <lineage>
        <taxon>Bacteria</taxon>
        <taxon>Bacillati</taxon>
        <taxon>Bacillota</taxon>
        <taxon>Clostridia</taxon>
        <taxon>Lachnospirales</taxon>
        <taxon>Lachnospiraceae</taxon>
        <taxon>Hominiventricola</taxon>
    </lineage>
</organism>
<feature type="transmembrane region" description="Helical" evidence="1">
    <location>
        <begin position="12"/>
        <end position="35"/>
    </location>
</feature>
<comment type="caution">
    <text evidence="2">The sequence shown here is derived from an EMBL/GenBank/DDBJ whole genome shotgun (WGS) entry which is preliminary data.</text>
</comment>
<evidence type="ECO:0000313" key="3">
    <source>
        <dbReference type="Proteomes" id="UP001470288"/>
    </source>
</evidence>
<keyword evidence="1" id="KW-0812">Transmembrane</keyword>
<evidence type="ECO:0000313" key="2">
    <source>
        <dbReference type="EMBL" id="MEQ2578140.1"/>
    </source>
</evidence>
<dbReference type="EMBL" id="JBBMFC010000006">
    <property type="protein sequence ID" value="MEQ2578140.1"/>
    <property type="molecule type" value="Genomic_DNA"/>
</dbReference>